<comment type="catalytic activity">
    <reaction evidence="1">
        <text>Release of any N-terminal amino acid, including proline, that is linked to proline, even from a dipeptide or tripeptide.</text>
        <dbReference type="EC" id="3.4.11.9"/>
    </reaction>
</comment>
<dbReference type="GO" id="GO:0030145">
    <property type="term" value="F:manganese ion binding"/>
    <property type="evidence" value="ECO:0007669"/>
    <property type="project" value="InterPro"/>
</dbReference>
<dbReference type="InterPro" id="IPR001131">
    <property type="entry name" value="Peptidase_M24B_aminopep-P_CS"/>
</dbReference>
<keyword evidence="6" id="KW-0378">Hydrolase</keyword>
<protein>
    <recommendedName>
        <fullName evidence="4">Xaa-Pro aminopeptidase</fullName>
        <ecNumber evidence="4">3.4.11.9</ecNumber>
    </recommendedName>
</protein>
<dbReference type="Pfam" id="PF05195">
    <property type="entry name" value="AMP_N"/>
    <property type="match status" value="1"/>
</dbReference>
<dbReference type="EMBL" id="FOMD01000003">
    <property type="protein sequence ID" value="SFD29169.1"/>
    <property type="molecule type" value="Genomic_DNA"/>
</dbReference>
<evidence type="ECO:0000256" key="8">
    <source>
        <dbReference type="RuleBase" id="RU000590"/>
    </source>
</evidence>
<organism evidence="11 12">
    <name type="scientific">Klenkia taihuensis</name>
    <dbReference type="NCBI Taxonomy" id="1225127"/>
    <lineage>
        <taxon>Bacteria</taxon>
        <taxon>Bacillati</taxon>
        <taxon>Actinomycetota</taxon>
        <taxon>Actinomycetes</taxon>
        <taxon>Geodermatophilales</taxon>
        <taxon>Geodermatophilaceae</taxon>
        <taxon>Klenkia</taxon>
    </lineage>
</organism>
<evidence type="ECO:0000256" key="5">
    <source>
        <dbReference type="ARBA" id="ARBA00022723"/>
    </source>
</evidence>
<dbReference type="GO" id="GO:0006508">
    <property type="term" value="P:proteolysis"/>
    <property type="evidence" value="ECO:0007669"/>
    <property type="project" value="TreeGrafter"/>
</dbReference>
<dbReference type="Gene3D" id="3.40.350.10">
    <property type="entry name" value="Creatinase/prolidase N-terminal domain"/>
    <property type="match status" value="1"/>
</dbReference>
<feature type="domain" description="Aminopeptidase P N-terminal" evidence="10">
    <location>
        <begin position="45"/>
        <end position="178"/>
    </location>
</feature>
<dbReference type="SUPFAM" id="SSF55920">
    <property type="entry name" value="Creatinase/aminopeptidase"/>
    <property type="match status" value="1"/>
</dbReference>
<dbReference type="InterPro" id="IPR036005">
    <property type="entry name" value="Creatinase/aminopeptidase-like"/>
</dbReference>
<dbReference type="STRING" id="1225127.SAMN05661030_3102"/>
<gene>
    <name evidence="11" type="ORF">SAMN05661030_3102</name>
</gene>
<keyword evidence="7" id="KW-0464">Manganese</keyword>
<comment type="similarity">
    <text evidence="3 8">Belongs to the peptidase M24B family.</text>
</comment>
<evidence type="ECO:0000256" key="7">
    <source>
        <dbReference type="ARBA" id="ARBA00023211"/>
    </source>
</evidence>
<name>A0A1I1R4E7_9ACTN</name>
<sequence length="479" mass="51126">MTETPDATRRAPHDQAFGPWVQTTLADGWDPEPEARHPAVPGAAQAAAAHRARLLAALPGRAVVVPSGHAPVRANDTVYGFRPASAYTWLTGDQAEGAVLVLRPDGVATVYLPPSAGPGTLTYVTDRREGALWVGGVPSARTTAQQLQVQVRPRTELAADLAALDRPRLLGGVEPDLGAGDPELARTVDRLRAVKDDWEVDRLAEACAATARGFADVARELPGLLATGGRRGERWLEGTFWRRARLEGNDVGYSSIVAAGAHGTSLHWAPVDGDIRPGELLLADMGVETTSLYTADVTRTFPVDGTWTGVQRRVHGAVHEAHHAGIAEVRAGNPFLAAHLAAQWVLADHLHRWGLIEHTADDAVHPDLDRPGAGAHRRYTLHSTSHLLGLDVHDCAKLDGAEYLDTVLEPGHCLTVEPGLYFQVNDRTVPAELRGLAVRLEDDLVVTDGAPRVLSDALPTDADGLTAWLADAQAQPFGA</sequence>
<evidence type="ECO:0000313" key="11">
    <source>
        <dbReference type="EMBL" id="SFD29169.1"/>
    </source>
</evidence>
<dbReference type="SMART" id="SM01011">
    <property type="entry name" value="AMP_N"/>
    <property type="match status" value="1"/>
</dbReference>
<dbReference type="RefSeq" id="WP_091560794.1">
    <property type="nucleotide sequence ID" value="NZ_BNAC01000001.1"/>
</dbReference>
<reference evidence="12" key="1">
    <citation type="submission" date="2016-10" db="EMBL/GenBank/DDBJ databases">
        <authorList>
            <person name="Varghese N."/>
            <person name="Submissions S."/>
        </authorList>
    </citation>
    <scope>NUCLEOTIDE SEQUENCE [LARGE SCALE GENOMIC DNA]</scope>
    <source>
        <strain evidence="12">DSM 45962</strain>
    </source>
</reference>
<dbReference type="GO" id="GO:0005829">
    <property type="term" value="C:cytosol"/>
    <property type="evidence" value="ECO:0007669"/>
    <property type="project" value="TreeGrafter"/>
</dbReference>
<feature type="region of interest" description="Disordered" evidence="9">
    <location>
        <begin position="1"/>
        <end position="38"/>
    </location>
</feature>
<dbReference type="GO" id="GO:0070006">
    <property type="term" value="F:metalloaminopeptidase activity"/>
    <property type="evidence" value="ECO:0007669"/>
    <property type="project" value="InterPro"/>
</dbReference>
<keyword evidence="11" id="KW-0031">Aminopeptidase</keyword>
<dbReference type="InterPro" id="IPR029149">
    <property type="entry name" value="Creatin/AminoP/Spt16_N"/>
</dbReference>
<evidence type="ECO:0000256" key="4">
    <source>
        <dbReference type="ARBA" id="ARBA00012574"/>
    </source>
</evidence>
<dbReference type="AlphaFoldDB" id="A0A1I1R4E7"/>
<dbReference type="PROSITE" id="PS00491">
    <property type="entry name" value="PROLINE_PEPTIDASE"/>
    <property type="match status" value="1"/>
</dbReference>
<evidence type="ECO:0000256" key="6">
    <source>
        <dbReference type="ARBA" id="ARBA00022801"/>
    </source>
</evidence>
<dbReference type="PANTHER" id="PTHR43226">
    <property type="entry name" value="XAA-PRO AMINOPEPTIDASE 3"/>
    <property type="match status" value="1"/>
</dbReference>
<evidence type="ECO:0000256" key="1">
    <source>
        <dbReference type="ARBA" id="ARBA00001424"/>
    </source>
</evidence>
<evidence type="ECO:0000259" key="10">
    <source>
        <dbReference type="SMART" id="SM01011"/>
    </source>
</evidence>
<evidence type="ECO:0000256" key="2">
    <source>
        <dbReference type="ARBA" id="ARBA00001936"/>
    </source>
</evidence>
<keyword evidence="12" id="KW-1185">Reference proteome</keyword>
<dbReference type="Gene3D" id="3.90.230.10">
    <property type="entry name" value="Creatinase/methionine aminopeptidase superfamily"/>
    <property type="match status" value="1"/>
</dbReference>
<dbReference type="EC" id="3.4.11.9" evidence="4"/>
<keyword evidence="11" id="KW-0645">Protease</keyword>
<dbReference type="InterPro" id="IPR000994">
    <property type="entry name" value="Pept_M24"/>
</dbReference>
<evidence type="ECO:0000313" key="12">
    <source>
        <dbReference type="Proteomes" id="UP000199022"/>
    </source>
</evidence>
<dbReference type="SUPFAM" id="SSF53092">
    <property type="entry name" value="Creatinase/prolidase N-terminal domain"/>
    <property type="match status" value="1"/>
</dbReference>
<feature type="compositionally biased region" description="Basic and acidic residues" evidence="9">
    <location>
        <begin position="1"/>
        <end position="13"/>
    </location>
</feature>
<dbReference type="Proteomes" id="UP000199022">
    <property type="component" value="Unassembled WGS sequence"/>
</dbReference>
<evidence type="ECO:0000256" key="9">
    <source>
        <dbReference type="SAM" id="MobiDB-lite"/>
    </source>
</evidence>
<dbReference type="PANTHER" id="PTHR43226:SF4">
    <property type="entry name" value="XAA-PRO AMINOPEPTIDASE 3"/>
    <property type="match status" value="1"/>
</dbReference>
<dbReference type="OrthoDB" id="9806388at2"/>
<evidence type="ECO:0000256" key="3">
    <source>
        <dbReference type="ARBA" id="ARBA00008766"/>
    </source>
</evidence>
<dbReference type="InterPro" id="IPR007865">
    <property type="entry name" value="Aminopep_P_N"/>
</dbReference>
<comment type="cofactor">
    <cofactor evidence="2">
        <name>Mn(2+)</name>
        <dbReference type="ChEBI" id="CHEBI:29035"/>
    </cofactor>
</comment>
<dbReference type="InterPro" id="IPR052433">
    <property type="entry name" value="X-Pro_dipept-like"/>
</dbReference>
<dbReference type="Pfam" id="PF00557">
    <property type="entry name" value="Peptidase_M24"/>
    <property type="match status" value="1"/>
</dbReference>
<keyword evidence="5 8" id="KW-0479">Metal-binding</keyword>
<accession>A0A1I1R4E7</accession>
<proteinExistence type="inferred from homology"/>